<dbReference type="Proteomes" id="UP001140076">
    <property type="component" value="Unassembled WGS sequence"/>
</dbReference>
<dbReference type="RefSeq" id="WP_270070678.1">
    <property type="nucleotide sequence ID" value="NZ_JAJAQC010000004.1"/>
</dbReference>
<comment type="caution">
    <text evidence="2">The sequence shown here is derived from an EMBL/GenBank/DDBJ whole genome shotgun (WGS) entry which is preliminary data.</text>
</comment>
<accession>A0A9X3NGQ0</accession>
<dbReference type="AlphaFoldDB" id="A0A9X3NGQ0"/>
<proteinExistence type="predicted"/>
<feature type="domain" description="SnoaL-like" evidence="1">
    <location>
        <begin position="5"/>
        <end position="134"/>
    </location>
</feature>
<evidence type="ECO:0000313" key="3">
    <source>
        <dbReference type="Proteomes" id="UP001140076"/>
    </source>
</evidence>
<organism evidence="2 3">
    <name type="scientific">Streptomonospora mangrovi</name>
    <dbReference type="NCBI Taxonomy" id="2883123"/>
    <lineage>
        <taxon>Bacteria</taxon>
        <taxon>Bacillati</taxon>
        <taxon>Actinomycetota</taxon>
        <taxon>Actinomycetes</taxon>
        <taxon>Streptosporangiales</taxon>
        <taxon>Nocardiopsidaceae</taxon>
        <taxon>Streptomonospora</taxon>
    </lineage>
</organism>
<protein>
    <submittedName>
        <fullName evidence="2">Nuclear transport factor 2 family protein</fullName>
    </submittedName>
</protein>
<evidence type="ECO:0000313" key="2">
    <source>
        <dbReference type="EMBL" id="MDA0563389.1"/>
    </source>
</evidence>
<sequence length="158" mass="17371">MTPHADRADIIELFGRYADIADTGDFDALPRLVHTDPFTVDFSSVAGIPPTQTPLDAYAEVLRRSFAPFAATHHAITGHVIDLDGDRARARAHVRAEHWLPEEAAQGGPNRWLVVGFYDNEAVRTGEGWRFSRVALRAVYQENAHLLGGAAGHPSKHL</sequence>
<dbReference type="InterPro" id="IPR032710">
    <property type="entry name" value="NTF2-like_dom_sf"/>
</dbReference>
<dbReference type="SUPFAM" id="SSF54427">
    <property type="entry name" value="NTF2-like"/>
    <property type="match status" value="1"/>
</dbReference>
<dbReference type="EMBL" id="JAJAQC010000004">
    <property type="protein sequence ID" value="MDA0563389.1"/>
    <property type="molecule type" value="Genomic_DNA"/>
</dbReference>
<dbReference type="InterPro" id="IPR037401">
    <property type="entry name" value="SnoaL-like"/>
</dbReference>
<keyword evidence="3" id="KW-1185">Reference proteome</keyword>
<dbReference type="Pfam" id="PF13577">
    <property type="entry name" value="SnoaL_4"/>
    <property type="match status" value="1"/>
</dbReference>
<dbReference type="Gene3D" id="3.10.450.50">
    <property type="match status" value="1"/>
</dbReference>
<reference evidence="2" key="1">
    <citation type="submission" date="2021-10" db="EMBL/GenBank/DDBJ databases">
        <title>Streptomonospora sp. nov., isolated from mangrove soil.</title>
        <authorList>
            <person name="Chen X."/>
            <person name="Ge X."/>
            <person name="Liu W."/>
        </authorList>
    </citation>
    <scope>NUCLEOTIDE SEQUENCE</scope>
    <source>
        <strain evidence="2">S1-112</strain>
    </source>
</reference>
<gene>
    <name evidence="2" type="ORF">LG943_03440</name>
</gene>
<evidence type="ECO:0000259" key="1">
    <source>
        <dbReference type="Pfam" id="PF13577"/>
    </source>
</evidence>
<name>A0A9X3NGQ0_9ACTN</name>